<organism evidence="2 3">
    <name type="scientific">Trichonephila clavata</name>
    <name type="common">Joro spider</name>
    <name type="synonym">Nephila clavata</name>
    <dbReference type="NCBI Taxonomy" id="2740835"/>
    <lineage>
        <taxon>Eukaryota</taxon>
        <taxon>Metazoa</taxon>
        <taxon>Ecdysozoa</taxon>
        <taxon>Arthropoda</taxon>
        <taxon>Chelicerata</taxon>
        <taxon>Arachnida</taxon>
        <taxon>Araneae</taxon>
        <taxon>Araneomorphae</taxon>
        <taxon>Entelegynae</taxon>
        <taxon>Araneoidea</taxon>
        <taxon>Nephilidae</taxon>
        <taxon>Trichonephila</taxon>
    </lineage>
</organism>
<sequence length="68" mass="8055">MTLVGEISQQSPERKKRREMEETQSEVSGRERNWHSVFIRFRVRGLVTRLNFQATKDGERLCIDVVFS</sequence>
<dbReference type="Proteomes" id="UP000887116">
    <property type="component" value="Unassembled WGS sequence"/>
</dbReference>
<dbReference type="EMBL" id="BMAO01019865">
    <property type="protein sequence ID" value="GFR33397.1"/>
    <property type="molecule type" value="Genomic_DNA"/>
</dbReference>
<accession>A0A8X6M673</accession>
<gene>
    <name evidence="2" type="ORF">TNCT_270101</name>
</gene>
<evidence type="ECO:0000313" key="3">
    <source>
        <dbReference type="Proteomes" id="UP000887116"/>
    </source>
</evidence>
<reference evidence="2" key="1">
    <citation type="submission" date="2020-07" db="EMBL/GenBank/DDBJ databases">
        <title>Multicomponent nature underlies the extraordinary mechanical properties of spider dragline silk.</title>
        <authorList>
            <person name="Kono N."/>
            <person name="Nakamura H."/>
            <person name="Mori M."/>
            <person name="Yoshida Y."/>
            <person name="Ohtoshi R."/>
            <person name="Malay A.D."/>
            <person name="Moran D.A.P."/>
            <person name="Tomita M."/>
            <person name="Numata K."/>
            <person name="Arakawa K."/>
        </authorList>
    </citation>
    <scope>NUCLEOTIDE SEQUENCE</scope>
</reference>
<comment type="caution">
    <text evidence="2">The sequence shown here is derived from an EMBL/GenBank/DDBJ whole genome shotgun (WGS) entry which is preliminary data.</text>
</comment>
<feature type="region of interest" description="Disordered" evidence="1">
    <location>
        <begin position="1"/>
        <end position="31"/>
    </location>
</feature>
<evidence type="ECO:0000313" key="2">
    <source>
        <dbReference type="EMBL" id="GFR33397.1"/>
    </source>
</evidence>
<proteinExistence type="predicted"/>
<keyword evidence="3" id="KW-1185">Reference proteome</keyword>
<protein>
    <submittedName>
        <fullName evidence="2">Uncharacterized protein</fullName>
    </submittedName>
</protein>
<evidence type="ECO:0000256" key="1">
    <source>
        <dbReference type="SAM" id="MobiDB-lite"/>
    </source>
</evidence>
<name>A0A8X6M673_TRICU</name>
<dbReference type="AlphaFoldDB" id="A0A8X6M673"/>